<accession>A0A183CI71</accession>
<evidence type="ECO:0000256" key="1">
    <source>
        <dbReference type="SAM" id="MobiDB-lite"/>
    </source>
</evidence>
<feature type="compositionally biased region" description="Low complexity" evidence="1">
    <location>
        <begin position="163"/>
        <end position="184"/>
    </location>
</feature>
<reference evidence="2" key="1">
    <citation type="submission" date="2013-12" db="EMBL/GenBank/DDBJ databases">
        <authorList>
            <person name="Aslett M."/>
        </authorList>
    </citation>
    <scope>NUCLEOTIDE SEQUENCE [LARGE SCALE GENOMIC DNA]</scope>
    <source>
        <strain evidence="2">Lindley</strain>
    </source>
</reference>
<evidence type="ECO:0000313" key="2">
    <source>
        <dbReference type="Proteomes" id="UP000050741"/>
    </source>
</evidence>
<name>A0A183CI71_GLOPA</name>
<feature type="region of interest" description="Disordered" evidence="1">
    <location>
        <begin position="154"/>
        <end position="237"/>
    </location>
</feature>
<evidence type="ECO:0000313" key="3">
    <source>
        <dbReference type="WBParaSite" id="GPLIN_001257700"/>
    </source>
</evidence>
<reference evidence="3" key="3">
    <citation type="submission" date="2016-06" db="UniProtKB">
        <authorList>
            <consortium name="WormBaseParasite"/>
        </authorList>
    </citation>
    <scope>IDENTIFICATION</scope>
</reference>
<proteinExistence type="predicted"/>
<organism evidence="2 3">
    <name type="scientific">Globodera pallida</name>
    <name type="common">Potato cyst nematode worm</name>
    <name type="synonym">Heterodera pallida</name>
    <dbReference type="NCBI Taxonomy" id="36090"/>
    <lineage>
        <taxon>Eukaryota</taxon>
        <taxon>Metazoa</taxon>
        <taxon>Ecdysozoa</taxon>
        <taxon>Nematoda</taxon>
        <taxon>Chromadorea</taxon>
        <taxon>Rhabditida</taxon>
        <taxon>Tylenchina</taxon>
        <taxon>Tylenchomorpha</taxon>
        <taxon>Tylenchoidea</taxon>
        <taxon>Heteroderidae</taxon>
        <taxon>Heteroderinae</taxon>
        <taxon>Globodera</taxon>
    </lineage>
</organism>
<keyword evidence="2" id="KW-1185">Reference proteome</keyword>
<feature type="compositionally biased region" description="Polar residues" evidence="1">
    <location>
        <begin position="197"/>
        <end position="208"/>
    </location>
</feature>
<reference evidence="2" key="2">
    <citation type="submission" date="2014-05" db="EMBL/GenBank/DDBJ databases">
        <title>The genome and life-stage specific transcriptomes of Globodera pallida elucidate key aspects of plant parasitism by a cyst nematode.</title>
        <authorList>
            <person name="Cotton J.A."/>
            <person name="Lilley C.J."/>
            <person name="Jones L.M."/>
            <person name="Kikuchi T."/>
            <person name="Reid A.J."/>
            <person name="Thorpe P."/>
            <person name="Tsai I.J."/>
            <person name="Beasley H."/>
            <person name="Blok V."/>
            <person name="Cock P.J.A."/>
            <person name="Van den Akker S.E."/>
            <person name="Holroyd N."/>
            <person name="Hunt M."/>
            <person name="Mantelin S."/>
            <person name="Naghra H."/>
            <person name="Pain A."/>
            <person name="Palomares-Rius J.E."/>
            <person name="Zarowiecki M."/>
            <person name="Berriman M."/>
            <person name="Jones J.T."/>
            <person name="Urwin P.E."/>
        </authorList>
    </citation>
    <scope>NUCLEOTIDE SEQUENCE [LARGE SCALE GENOMIC DNA]</scope>
    <source>
        <strain evidence="2">Lindley</strain>
    </source>
</reference>
<sequence length="461" mass="49938">MRDSNIPADLNSYGIDHLEQVQKHWDRTEPGKYRIVLFDDCPEVLPRPLWKGPSTHMAQAMLDNMSPSRRRRLQQEADQPESTAAAPPVCLVCDHFGLPPIGHRPGDKACPKFPAKEGGWRQIDYRERLELPNNNAARRAKAALIKRLAADGRLSAKAPKPTGSAAAESGSSPEDSRSPSPARPVSKKLKPSAVPQGPTTSLPASSATKGKCPPSDTPVDQRLPFPLRKPPPSNLRRPDFAQVQFARQAAQAKRASTTVEMQQPPQSGVATVIRPTPDPKVITATISATIGQKGVQTTDAQPKRLPTDGLGSTPTQTSRAPPRRYVPALVAVTLCILALVDSGRSTTIALVTKSECCKRGSKSLEANAEFATTMTFLPCSQHNRLLLRDKHGVVLGTFLVVTDALTVDCIPLSEGWTRAYTLRNPAKARPDTMVPKLKDANSQRGVPCGEASYSFWLTTSV</sequence>
<feature type="region of interest" description="Disordered" evidence="1">
    <location>
        <begin position="293"/>
        <end position="321"/>
    </location>
</feature>
<feature type="compositionally biased region" description="Polar residues" evidence="1">
    <location>
        <begin position="310"/>
        <end position="319"/>
    </location>
</feature>
<protein>
    <submittedName>
        <fullName evidence="3">PWWP domain-containing protein</fullName>
    </submittedName>
</protein>
<dbReference type="Proteomes" id="UP000050741">
    <property type="component" value="Unassembled WGS sequence"/>
</dbReference>
<dbReference type="AlphaFoldDB" id="A0A183CI71"/>
<dbReference type="WBParaSite" id="GPLIN_001257700">
    <property type="protein sequence ID" value="GPLIN_001257700"/>
    <property type="gene ID" value="GPLIN_001257700"/>
</dbReference>